<sequence length="362" mass="40912">MTIKKLLILTLFTSFSYFLNAQVFINGAKSKIVSQGSPSISMNGLNILNEGELHLGGGEVTIRGTKDTYIEGTTPLIFHDLKLKISGELVIGTHLSVNNQFILENGEVDLQDYNLFLPKNESKLIGENSNNRVVSSGSGEIIKYYTQQNLKNENVGNLGLVFENFENLDTLLIKRGHSTLHIPFGESITRYYKVSTKKKPHDKLRIGLEYFDDEILVKDPNMKEQVWIQNNGEWNRTEANLSRGSSANGHIAKAQVEIYESIITVGLYKRLIDKALIPNVFTPNNDGINDYFIIPEIEKLPGAQVKIYNVYGNLLYAQTNYQENPWDGKLRGKTQPFGVYLYQVIDEENPLEFIEGEITIIK</sequence>
<accession>A0A150XE66</accession>
<dbReference type="AlphaFoldDB" id="A0A150XE66"/>
<evidence type="ECO:0000256" key="1">
    <source>
        <dbReference type="SAM" id="SignalP"/>
    </source>
</evidence>
<protein>
    <recommendedName>
        <fullName evidence="4">Gliding motility-associated C-terminal domain-containing protein</fullName>
    </recommendedName>
</protein>
<dbReference type="OrthoDB" id="1097758at2"/>
<dbReference type="InterPro" id="IPR026341">
    <property type="entry name" value="T9SS_type_B"/>
</dbReference>
<evidence type="ECO:0008006" key="4">
    <source>
        <dbReference type="Google" id="ProtNLM"/>
    </source>
</evidence>
<feature type="signal peptide" evidence="1">
    <location>
        <begin position="1"/>
        <end position="21"/>
    </location>
</feature>
<dbReference type="STRING" id="296218.AWN68_18505"/>
<dbReference type="Proteomes" id="UP000075615">
    <property type="component" value="Unassembled WGS sequence"/>
</dbReference>
<reference evidence="2 3" key="1">
    <citation type="submission" date="2016-01" db="EMBL/GenBank/DDBJ databases">
        <title>Genome sequencing of Roseivirga echinicomitans KMM 6058.</title>
        <authorList>
            <person name="Selvaratnam C."/>
            <person name="Thevarajoo S."/>
            <person name="Goh K.M."/>
            <person name="Ee R."/>
            <person name="Chan K.-G."/>
            <person name="Chong C.S."/>
        </authorList>
    </citation>
    <scope>NUCLEOTIDE SEQUENCE [LARGE SCALE GENOMIC DNA]</scope>
    <source>
        <strain evidence="2 3">KMM 6058</strain>
    </source>
</reference>
<dbReference type="Pfam" id="PF13585">
    <property type="entry name" value="CHU_C"/>
    <property type="match status" value="1"/>
</dbReference>
<dbReference type="NCBIfam" id="TIGR04131">
    <property type="entry name" value="Bac_Flav_CTERM"/>
    <property type="match status" value="1"/>
</dbReference>
<organism evidence="2 3">
    <name type="scientific">Roseivirga echinicomitans</name>
    <dbReference type="NCBI Taxonomy" id="296218"/>
    <lineage>
        <taxon>Bacteria</taxon>
        <taxon>Pseudomonadati</taxon>
        <taxon>Bacteroidota</taxon>
        <taxon>Cytophagia</taxon>
        <taxon>Cytophagales</taxon>
        <taxon>Roseivirgaceae</taxon>
        <taxon>Roseivirga</taxon>
    </lineage>
</organism>
<dbReference type="RefSeq" id="WP_068415451.1">
    <property type="nucleotide sequence ID" value="NZ_LRDB01000017.1"/>
</dbReference>
<keyword evidence="3" id="KW-1185">Reference proteome</keyword>
<gene>
    <name evidence="2" type="ORF">AWN68_18505</name>
</gene>
<feature type="chain" id="PRO_5007574554" description="Gliding motility-associated C-terminal domain-containing protein" evidence="1">
    <location>
        <begin position="22"/>
        <end position="362"/>
    </location>
</feature>
<evidence type="ECO:0000313" key="2">
    <source>
        <dbReference type="EMBL" id="KYG76976.1"/>
    </source>
</evidence>
<proteinExistence type="predicted"/>
<evidence type="ECO:0000313" key="3">
    <source>
        <dbReference type="Proteomes" id="UP000075615"/>
    </source>
</evidence>
<keyword evidence="1" id="KW-0732">Signal</keyword>
<dbReference type="EMBL" id="LRDB01000017">
    <property type="protein sequence ID" value="KYG76976.1"/>
    <property type="molecule type" value="Genomic_DNA"/>
</dbReference>
<name>A0A150XE66_9BACT</name>
<comment type="caution">
    <text evidence="2">The sequence shown here is derived from an EMBL/GenBank/DDBJ whole genome shotgun (WGS) entry which is preliminary data.</text>
</comment>